<feature type="transmembrane region" description="Helical" evidence="6">
    <location>
        <begin position="209"/>
        <end position="232"/>
    </location>
</feature>
<keyword evidence="5 6" id="KW-0472">Membrane</keyword>
<evidence type="ECO:0000256" key="4">
    <source>
        <dbReference type="ARBA" id="ARBA00022989"/>
    </source>
</evidence>
<feature type="transmembrane region" description="Helical" evidence="6">
    <location>
        <begin position="40"/>
        <end position="61"/>
    </location>
</feature>
<feature type="transmembrane region" description="Helical" evidence="6">
    <location>
        <begin position="161"/>
        <end position="178"/>
    </location>
</feature>
<dbReference type="Pfam" id="PF02653">
    <property type="entry name" value="BPD_transp_2"/>
    <property type="match status" value="1"/>
</dbReference>
<feature type="transmembrane region" description="Helical" evidence="6">
    <location>
        <begin position="129"/>
        <end position="149"/>
    </location>
</feature>
<evidence type="ECO:0000256" key="2">
    <source>
        <dbReference type="ARBA" id="ARBA00022475"/>
    </source>
</evidence>
<dbReference type="InterPro" id="IPR001851">
    <property type="entry name" value="ABC_transp_permease"/>
</dbReference>
<dbReference type="RefSeq" id="WP_172991220.1">
    <property type="nucleotide sequence ID" value="NZ_CP054038.1"/>
</dbReference>
<keyword evidence="4 6" id="KW-1133">Transmembrane helix</keyword>
<evidence type="ECO:0000256" key="3">
    <source>
        <dbReference type="ARBA" id="ARBA00022692"/>
    </source>
</evidence>
<feature type="transmembrane region" description="Helical" evidence="6">
    <location>
        <begin position="267"/>
        <end position="286"/>
    </location>
</feature>
<evidence type="ECO:0000256" key="1">
    <source>
        <dbReference type="ARBA" id="ARBA00004651"/>
    </source>
</evidence>
<dbReference type="EMBL" id="CP054038">
    <property type="protein sequence ID" value="QKJ20795.1"/>
    <property type="molecule type" value="Genomic_DNA"/>
</dbReference>
<sequence length="342" mass="35256">MAGFMRRATGTLIIPIGVVAIVSALCAINGVSLFGTGDSFLLLTRGVAITSLTAMALAINLNSGRFDFSLGAMATLSAVIGTSTALDLGGGFPMMAFITVVAGLGLGAFSGLVYVLLRISPLVSSLGVTLLYEGIAFTISGGANISFVLRNDLTAFAKSPINMILVVGVALGVVYVLFDRSRFGFDYRALITGQNAAVAAGAKERGNAIATYAASGGLMSVVGLILASQVGFIEAGNLNFATIGIMFTAFLPMFVGGWIGRYSNDKLGYLLGAFSTTVIALGYSAMNLTSSVQSVTTALLLVAFLIFLSNEQRIARWWRTLTGRARGGSTPSSLVTTGASAS</sequence>
<dbReference type="Proteomes" id="UP000502498">
    <property type="component" value="Chromosome"/>
</dbReference>
<dbReference type="GO" id="GO:0022857">
    <property type="term" value="F:transmembrane transporter activity"/>
    <property type="evidence" value="ECO:0007669"/>
    <property type="project" value="InterPro"/>
</dbReference>
<keyword evidence="3 6" id="KW-0812">Transmembrane</keyword>
<protein>
    <submittedName>
        <fullName evidence="7">Sugar ABC transporter permease</fullName>
    </submittedName>
</protein>
<feature type="transmembrane region" description="Helical" evidence="6">
    <location>
        <begin position="92"/>
        <end position="117"/>
    </location>
</feature>
<keyword evidence="2" id="KW-1003">Cell membrane</keyword>
<gene>
    <name evidence="7" type="ORF">HQM25_16465</name>
</gene>
<dbReference type="GO" id="GO:0005886">
    <property type="term" value="C:plasma membrane"/>
    <property type="evidence" value="ECO:0007669"/>
    <property type="project" value="UniProtKB-SubCell"/>
</dbReference>
<dbReference type="PANTHER" id="PTHR32196">
    <property type="entry name" value="ABC TRANSPORTER PERMEASE PROTEIN YPHD-RELATED-RELATED"/>
    <property type="match status" value="1"/>
</dbReference>
<accession>A0A7D4PP48</accession>
<evidence type="ECO:0000256" key="6">
    <source>
        <dbReference type="SAM" id="Phobius"/>
    </source>
</evidence>
<name>A0A7D4PP48_9MICO</name>
<dbReference type="AlphaFoldDB" id="A0A7D4PP48"/>
<evidence type="ECO:0000313" key="8">
    <source>
        <dbReference type="Proteomes" id="UP000502498"/>
    </source>
</evidence>
<dbReference type="PANTHER" id="PTHR32196:SF69">
    <property type="entry name" value="BRANCHED-CHAIN AMINO ACID TRANSPORT SYSTEM, PERMEASE PROTEIN"/>
    <property type="match status" value="1"/>
</dbReference>
<comment type="subcellular location">
    <subcellularLocation>
        <location evidence="1">Cell membrane</location>
        <topology evidence="1">Multi-pass membrane protein</topology>
    </subcellularLocation>
</comment>
<feature type="transmembrane region" description="Helical" evidence="6">
    <location>
        <begin position="12"/>
        <end position="34"/>
    </location>
</feature>
<feature type="transmembrane region" description="Helical" evidence="6">
    <location>
        <begin position="238"/>
        <end position="260"/>
    </location>
</feature>
<evidence type="ECO:0000256" key="5">
    <source>
        <dbReference type="ARBA" id="ARBA00023136"/>
    </source>
</evidence>
<organism evidence="7 8">
    <name type="scientific">Microbacterium hominis</name>
    <dbReference type="NCBI Taxonomy" id="162426"/>
    <lineage>
        <taxon>Bacteria</taxon>
        <taxon>Bacillati</taxon>
        <taxon>Actinomycetota</taxon>
        <taxon>Actinomycetes</taxon>
        <taxon>Micrococcales</taxon>
        <taxon>Microbacteriaceae</taxon>
        <taxon>Microbacterium</taxon>
    </lineage>
</organism>
<proteinExistence type="predicted"/>
<feature type="transmembrane region" description="Helical" evidence="6">
    <location>
        <begin position="292"/>
        <end position="309"/>
    </location>
</feature>
<feature type="transmembrane region" description="Helical" evidence="6">
    <location>
        <begin position="68"/>
        <end position="86"/>
    </location>
</feature>
<reference evidence="7 8" key="1">
    <citation type="submission" date="2020-05" db="EMBL/GenBank/DDBJ databases">
        <title>Strain PA2F3 complete genome.</title>
        <authorList>
            <person name="Kim Y.-S."/>
            <person name="Kim S.-J."/>
            <person name="Jung H.-k."/>
            <person name="Kim S.-E."/>
            <person name="Kim K.-H."/>
        </authorList>
    </citation>
    <scope>NUCLEOTIDE SEQUENCE [LARGE SCALE GENOMIC DNA]</scope>
    <source>
        <strain evidence="7 8">PA2F3</strain>
    </source>
</reference>
<evidence type="ECO:0000313" key="7">
    <source>
        <dbReference type="EMBL" id="QKJ20795.1"/>
    </source>
</evidence>